<proteinExistence type="predicted"/>
<dbReference type="InterPro" id="IPR011042">
    <property type="entry name" value="6-blade_b-propeller_TolB-like"/>
</dbReference>
<sequence>MTCTPRRLPPLVRPTLALLIALSTALVLVSTRQLAAQERLETQAGPMLLETVAGGLVHPWGMADLPEGGFLVTERPGRLRHVRADGAVSPPLAGVPEVADVGQGGLLDVALAPDFATSRMVYLTFAEARGGGAATSLARGRLNEGLTALEGTEILFRAEPAMSGGRHFGSRVVPAPDGETLFVTLGDRGQDTSAQDLSSHHGTVVRLTRDGAPAPGNPFLDREGARPEIFSYGHRNPQGAALDPASGRLFTAEMGPRGGDEINAPSAGVNYGWPIVSNGSQYSGIPIPDHETDTSLEPPLWGWVPSFSPSGMAFYDGDLIPAWQGDLVVGALSGQALARLDVEDGRIVSEEIIPVGRRIRAVTQGPDGALYLLVDDDRGALLRLSPADQG</sequence>
<evidence type="ECO:0000313" key="2">
    <source>
        <dbReference type="EMBL" id="GGK50370.1"/>
    </source>
</evidence>
<organism evidence="2 3">
    <name type="scientific">Salinarimonas ramus</name>
    <dbReference type="NCBI Taxonomy" id="690164"/>
    <lineage>
        <taxon>Bacteria</taxon>
        <taxon>Pseudomonadati</taxon>
        <taxon>Pseudomonadota</taxon>
        <taxon>Alphaproteobacteria</taxon>
        <taxon>Hyphomicrobiales</taxon>
        <taxon>Salinarimonadaceae</taxon>
        <taxon>Salinarimonas</taxon>
    </lineage>
</organism>
<dbReference type="InterPro" id="IPR011041">
    <property type="entry name" value="Quinoprot_gluc/sorb_DH_b-prop"/>
</dbReference>
<dbReference type="RefSeq" id="WP_188915192.1">
    <property type="nucleotide sequence ID" value="NZ_BMMF01000014.1"/>
</dbReference>
<keyword evidence="3" id="KW-1185">Reference proteome</keyword>
<dbReference type="InterPro" id="IPR012938">
    <property type="entry name" value="Glc/Sorbosone_DH"/>
</dbReference>
<accession>A0A917QGM7</accession>
<dbReference type="SUPFAM" id="SSF50952">
    <property type="entry name" value="Soluble quinoprotein glucose dehydrogenase"/>
    <property type="match status" value="1"/>
</dbReference>
<dbReference type="AlphaFoldDB" id="A0A917QGM7"/>
<name>A0A917QGM7_9HYPH</name>
<dbReference type="EMBL" id="BMMF01000014">
    <property type="protein sequence ID" value="GGK50370.1"/>
    <property type="molecule type" value="Genomic_DNA"/>
</dbReference>
<dbReference type="Proteomes" id="UP000600449">
    <property type="component" value="Unassembled WGS sequence"/>
</dbReference>
<evidence type="ECO:0000313" key="3">
    <source>
        <dbReference type="Proteomes" id="UP000600449"/>
    </source>
</evidence>
<evidence type="ECO:0000259" key="1">
    <source>
        <dbReference type="Pfam" id="PF07995"/>
    </source>
</evidence>
<reference evidence="2 3" key="1">
    <citation type="journal article" date="2014" name="Int. J. Syst. Evol. Microbiol.">
        <title>Complete genome sequence of Corynebacterium casei LMG S-19264T (=DSM 44701T), isolated from a smear-ripened cheese.</title>
        <authorList>
            <consortium name="US DOE Joint Genome Institute (JGI-PGF)"/>
            <person name="Walter F."/>
            <person name="Albersmeier A."/>
            <person name="Kalinowski J."/>
            <person name="Ruckert C."/>
        </authorList>
    </citation>
    <scope>NUCLEOTIDE SEQUENCE [LARGE SCALE GENOMIC DNA]</scope>
    <source>
        <strain evidence="2 3">CGMCC 1.9161</strain>
    </source>
</reference>
<gene>
    <name evidence="2" type="ORF">GCM10011322_41740</name>
</gene>
<dbReference type="PANTHER" id="PTHR19328:SF75">
    <property type="entry name" value="ALDOSE SUGAR DEHYDROGENASE YLII"/>
    <property type="match status" value="1"/>
</dbReference>
<protein>
    <submittedName>
        <fullName evidence="2">Dehydrogenase</fullName>
    </submittedName>
</protein>
<feature type="domain" description="Glucose/Sorbosone dehydrogenase" evidence="1">
    <location>
        <begin position="57"/>
        <end position="383"/>
    </location>
</feature>
<comment type="caution">
    <text evidence="2">The sequence shown here is derived from an EMBL/GenBank/DDBJ whole genome shotgun (WGS) entry which is preliminary data.</text>
</comment>
<dbReference type="Pfam" id="PF07995">
    <property type="entry name" value="GSDH"/>
    <property type="match status" value="1"/>
</dbReference>
<dbReference type="PANTHER" id="PTHR19328">
    <property type="entry name" value="HEDGEHOG-INTERACTING PROTEIN"/>
    <property type="match status" value="1"/>
</dbReference>
<dbReference type="Gene3D" id="2.120.10.30">
    <property type="entry name" value="TolB, C-terminal domain"/>
    <property type="match status" value="1"/>
</dbReference>